<dbReference type="Gene3D" id="3.40.50.170">
    <property type="entry name" value="Formyl transferase, N-terminal domain"/>
    <property type="match status" value="1"/>
</dbReference>
<feature type="binding site" evidence="4">
    <location>
        <begin position="15"/>
        <end position="17"/>
    </location>
    <ligand>
        <name>N(1)-(5-phospho-beta-D-ribosyl)glycinamide</name>
        <dbReference type="ChEBI" id="CHEBI:143788"/>
    </ligand>
</feature>
<comment type="function">
    <text evidence="4">Catalyzes the transfer of a formyl group from 10-formyltetrahydrofolate to 5-phospho-ribosyl-glycinamide (GAR), producing 5-phospho-ribosyl-N-formylglycinamide (FGAR) and tetrahydrofolate.</text>
</comment>
<comment type="pathway">
    <text evidence="1 4">Purine metabolism; IMP biosynthesis via de novo pathway; N(2)-formyl-N(1)-(5-phospho-D-ribosyl)glycinamide from N(1)-(5-phospho-D-ribosyl)glycinamide (10-formyl THF route): step 1/1.</text>
</comment>
<dbReference type="Pfam" id="PF00551">
    <property type="entry name" value="Formyl_trans_N"/>
    <property type="match status" value="1"/>
</dbReference>
<dbReference type="GO" id="GO:0006189">
    <property type="term" value="P:'de novo' IMP biosynthetic process"/>
    <property type="evidence" value="ECO:0007669"/>
    <property type="project" value="UniProtKB-UniRule"/>
</dbReference>
<feature type="active site" description="Proton donor" evidence="4">
    <location>
        <position position="112"/>
    </location>
</feature>
<proteinExistence type="inferred from homology"/>
<name>C8WZT0_DESRD</name>
<accession>C8WZT0</accession>
<dbReference type="KEGG" id="drt:Dret_0253"/>
<dbReference type="Proteomes" id="UP000001052">
    <property type="component" value="Chromosome"/>
</dbReference>
<feature type="site" description="Raises pKa of active site His" evidence="4">
    <location>
        <position position="148"/>
    </location>
</feature>
<dbReference type="InterPro" id="IPR036477">
    <property type="entry name" value="Formyl_transf_N_sf"/>
</dbReference>
<feature type="domain" description="Formyl transferase N-terminal" evidence="5">
    <location>
        <begin position="7"/>
        <end position="185"/>
    </location>
</feature>
<protein>
    <recommendedName>
        <fullName evidence="4">Phosphoribosylglycinamide formyltransferase</fullName>
        <ecNumber evidence="4">2.1.2.2</ecNumber>
    </recommendedName>
    <alternativeName>
        <fullName evidence="4">5'-phosphoribosylglycinamide transformylase</fullName>
    </alternativeName>
    <alternativeName>
        <fullName evidence="4">GAR transformylase</fullName>
        <shortName evidence="4">GART</shortName>
    </alternativeName>
</protein>
<dbReference type="NCBIfam" id="TIGR00639">
    <property type="entry name" value="PurN"/>
    <property type="match status" value="1"/>
</dbReference>
<evidence type="ECO:0000256" key="1">
    <source>
        <dbReference type="ARBA" id="ARBA00005054"/>
    </source>
</evidence>
<dbReference type="eggNOG" id="COG0299">
    <property type="taxonomic scope" value="Bacteria"/>
</dbReference>
<dbReference type="GO" id="GO:0004644">
    <property type="term" value="F:phosphoribosylglycinamide formyltransferase activity"/>
    <property type="evidence" value="ECO:0007669"/>
    <property type="project" value="UniProtKB-UniRule"/>
</dbReference>
<comment type="similarity">
    <text evidence="4">Belongs to the GART family.</text>
</comment>
<dbReference type="SUPFAM" id="SSF53328">
    <property type="entry name" value="Formyltransferase"/>
    <property type="match status" value="1"/>
</dbReference>
<evidence type="ECO:0000313" key="7">
    <source>
        <dbReference type="Proteomes" id="UP000001052"/>
    </source>
</evidence>
<evidence type="ECO:0000313" key="6">
    <source>
        <dbReference type="EMBL" id="ACV67555.1"/>
    </source>
</evidence>
<sequence length="229" mass="24431">MSEPMPLAVLVSGGGSNLQSLIDSIEAGRVPARIVLVLANTPDAYGLVRAEKHGLPTAVVPHTAYPDRESHDRDVVAAIRAAGAEAVVLAGYMRLLSPFFIQAFPQRILNIHPALLPAFQGLHGQHQAAEYGVKLAGATVHFVDEELDNGPIIIQAALPTQEGDDGDTLAQRILHLEHRIYPQAVKWLAEGRLQIRKRHVVVDNAPDPGPAPGSDASVCLFAPGLEPGM</sequence>
<organism evidence="6 7">
    <name type="scientific">Desulfohalobium retbaense (strain ATCC 49708 / DSM 5692 / JCM 16813 / HR100)</name>
    <dbReference type="NCBI Taxonomy" id="485915"/>
    <lineage>
        <taxon>Bacteria</taxon>
        <taxon>Pseudomonadati</taxon>
        <taxon>Thermodesulfobacteriota</taxon>
        <taxon>Desulfovibrionia</taxon>
        <taxon>Desulfovibrionales</taxon>
        <taxon>Desulfohalobiaceae</taxon>
        <taxon>Desulfohalobium</taxon>
    </lineage>
</organism>
<keyword evidence="3 4" id="KW-0658">Purine biosynthesis</keyword>
<dbReference type="InterPro" id="IPR002376">
    <property type="entry name" value="Formyl_transf_N"/>
</dbReference>
<dbReference type="RefSeq" id="WP_015750714.1">
    <property type="nucleotide sequence ID" value="NC_013223.1"/>
</dbReference>
<evidence type="ECO:0000259" key="5">
    <source>
        <dbReference type="Pfam" id="PF00551"/>
    </source>
</evidence>
<dbReference type="CDD" id="cd08645">
    <property type="entry name" value="FMT_core_GART"/>
    <property type="match status" value="1"/>
</dbReference>
<feature type="binding site" evidence="4">
    <location>
        <begin position="93"/>
        <end position="96"/>
    </location>
    <ligand>
        <name>(6R)-10-formyltetrahydrofolate</name>
        <dbReference type="ChEBI" id="CHEBI:195366"/>
    </ligand>
</feature>
<dbReference type="InterPro" id="IPR004607">
    <property type="entry name" value="GART"/>
</dbReference>
<gene>
    <name evidence="4" type="primary">purN</name>
    <name evidence="6" type="ordered locus">Dret_0253</name>
</gene>
<dbReference type="STRING" id="485915.Dret_0253"/>
<reference evidence="6 7" key="2">
    <citation type="journal article" date="2010" name="Stand. Genomic Sci.">
        <title>Complete genome sequence of Desulfohalobium retbaense type strain (HR(100)).</title>
        <authorList>
            <person name="Spring S."/>
            <person name="Nolan M."/>
            <person name="Lapidus A."/>
            <person name="Glavina Del Rio T."/>
            <person name="Copeland A."/>
            <person name="Tice H."/>
            <person name="Cheng J.F."/>
            <person name="Lucas S."/>
            <person name="Land M."/>
            <person name="Chen F."/>
            <person name="Bruce D."/>
            <person name="Goodwin L."/>
            <person name="Pitluck S."/>
            <person name="Ivanova N."/>
            <person name="Mavromatis K."/>
            <person name="Mikhailova N."/>
            <person name="Pati A."/>
            <person name="Chen A."/>
            <person name="Palaniappan K."/>
            <person name="Hauser L."/>
            <person name="Chang Y.J."/>
            <person name="Jeffries C.D."/>
            <person name="Munk C."/>
            <person name="Kiss H."/>
            <person name="Chain P."/>
            <person name="Han C."/>
            <person name="Brettin T."/>
            <person name="Detter J.C."/>
            <person name="Schuler E."/>
            <person name="Goker M."/>
            <person name="Rohde M."/>
            <person name="Bristow J."/>
            <person name="Eisen J.A."/>
            <person name="Markowitz V."/>
            <person name="Hugenholtz P."/>
            <person name="Kyrpides N.C."/>
            <person name="Klenk H.P."/>
        </authorList>
    </citation>
    <scope>NUCLEOTIDE SEQUENCE [LARGE SCALE GENOMIC DNA]</scope>
    <source>
        <strain evidence="6 7">DSM 5692</strain>
    </source>
</reference>
<dbReference type="PANTHER" id="PTHR43369:SF2">
    <property type="entry name" value="PHOSPHORIBOSYLGLYCINAMIDE FORMYLTRANSFERASE"/>
    <property type="match status" value="1"/>
</dbReference>
<dbReference type="AlphaFoldDB" id="C8WZT0"/>
<evidence type="ECO:0000256" key="4">
    <source>
        <dbReference type="HAMAP-Rule" id="MF_01930"/>
    </source>
</evidence>
<feature type="binding site" evidence="4">
    <location>
        <position position="110"/>
    </location>
    <ligand>
        <name>(6R)-10-formyltetrahydrofolate</name>
        <dbReference type="ChEBI" id="CHEBI:195366"/>
    </ligand>
</feature>
<comment type="catalytic activity">
    <reaction evidence="4">
        <text>N(1)-(5-phospho-beta-D-ribosyl)glycinamide + (6R)-10-formyltetrahydrofolate = N(2)-formyl-N(1)-(5-phospho-beta-D-ribosyl)glycinamide + (6S)-5,6,7,8-tetrahydrofolate + H(+)</text>
        <dbReference type="Rhea" id="RHEA:15053"/>
        <dbReference type="ChEBI" id="CHEBI:15378"/>
        <dbReference type="ChEBI" id="CHEBI:57453"/>
        <dbReference type="ChEBI" id="CHEBI:143788"/>
        <dbReference type="ChEBI" id="CHEBI:147286"/>
        <dbReference type="ChEBI" id="CHEBI:195366"/>
        <dbReference type="EC" id="2.1.2.2"/>
    </reaction>
</comment>
<keyword evidence="2 4" id="KW-0808">Transferase</keyword>
<dbReference type="GO" id="GO:0005737">
    <property type="term" value="C:cytoplasm"/>
    <property type="evidence" value="ECO:0007669"/>
    <property type="project" value="TreeGrafter"/>
</dbReference>
<dbReference type="HAMAP" id="MF_01930">
    <property type="entry name" value="PurN"/>
    <property type="match status" value="1"/>
</dbReference>
<dbReference type="OrthoDB" id="9806170at2"/>
<keyword evidence="7" id="KW-1185">Reference proteome</keyword>
<dbReference type="EMBL" id="CP001734">
    <property type="protein sequence ID" value="ACV67555.1"/>
    <property type="molecule type" value="Genomic_DNA"/>
</dbReference>
<evidence type="ECO:0000256" key="3">
    <source>
        <dbReference type="ARBA" id="ARBA00022755"/>
    </source>
</evidence>
<evidence type="ECO:0000256" key="2">
    <source>
        <dbReference type="ARBA" id="ARBA00022679"/>
    </source>
</evidence>
<dbReference type="EC" id="2.1.2.2" evidence="4"/>
<feature type="binding site" evidence="4">
    <location>
        <position position="68"/>
    </location>
    <ligand>
        <name>(6R)-10-formyltetrahydrofolate</name>
        <dbReference type="ChEBI" id="CHEBI:195366"/>
    </ligand>
</feature>
<reference evidence="7" key="1">
    <citation type="submission" date="2009-09" db="EMBL/GenBank/DDBJ databases">
        <title>The complete chromosome of Desulfohalobium retbaense DSM 5692.</title>
        <authorList>
            <consortium name="US DOE Joint Genome Institute (JGI-PGF)"/>
            <person name="Lucas S."/>
            <person name="Copeland A."/>
            <person name="Lapidus A."/>
            <person name="Glavina del Rio T."/>
            <person name="Dalin E."/>
            <person name="Tice H."/>
            <person name="Bruce D."/>
            <person name="Goodwin L."/>
            <person name="Pitluck S."/>
            <person name="Kyrpides N."/>
            <person name="Mavromatis K."/>
            <person name="Ivanova N."/>
            <person name="Mikhailova N."/>
            <person name="Munk A.C."/>
            <person name="Brettin T."/>
            <person name="Detter J.C."/>
            <person name="Han C."/>
            <person name="Tapia R."/>
            <person name="Larimer F."/>
            <person name="Land M."/>
            <person name="Hauser L."/>
            <person name="Markowitz V."/>
            <person name="Cheng J.-F."/>
            <person name="Hugenholtz P."/>
            <person name="Woyke T."/>
            <person name="Wu D."/>
            <person name="Spring S."/>
            <person name="Klenk H.-P."/>
            <person name="Eisen J.A."/>
        </authorList>
    </citation>
    <scope>NUCLEOTIDE SEQUENCE [LARGE SCALE GENOMIC DNA]</scope>
    <source>
        <strain evidence="7">DSM 5692</strain>
    </source>
</reference>
<dbReference type="HOGENOM" id="CLU_038395_1_1_7"/>
<dbReference type="PANTHER" id="PTHR43369">
    <property type="entry name" value="PHOSPHORIBOSYLGLYCINAMIDE FORMYLTRANSFERASE"/>
    <property type="match status" value="1"/>
</dbReference>
<dbReference type="UniPathway" id="UPA00074">
    <property type="reaction ID" value="UER00126"/>
</dbReference>